<gene>
    <name evidence="1" type="ORF">BJY16_001798</name>
</gene>
<dbReference type="RefSeq" id="WP_185038615.1">
    <property type="nucleotide sequence ID" value="NZ_BAABFG010000005.1"/>
</dbReference>
<comment type="caution">
    <text evidence="1">The sequence shown here is derived from an EMBL/GenBank/DDBJ whole genome shotgun (WGS) entry which is preliminary data.</text>
</comment>
<sequence length="199" mass="21570">MPTTPVRLPHSGLLVPHTGYTVTSFTGHQTHDGVAFTATLRLNKKAIGVIQNAGRGGPDTFYSNTAGDHRQKHQDLEDFAALCTDPRGTTPTLDSVLSDLVAEYETSRDIARAAKRGNTLLRLMTDHELGDGPMGWPSPAAYTETSPALAADHERLRASLTEDEELAPSALAWWQIWDATAGRWIDVTPRPAHLPADPA</sequence>
<accession>A0A7W7GU53</accession>
<evidence type="ECO:0000313" key="2">
    <source>
        <dbReference type="Proteomes" id="UP000546162"/>
    </source>
</evidence>
<protein>
    <submittedName>
        <fullName evidence="1">Uncharacterized protein</fullName>
    </submittedName>
</protein>
<dbReference type="Proteomes" id="UP000546162">
    <property type="component" value="Unassembled WGS sequence"/>
</dbReference>
<reference evidence="1 2" key="1">
    <citation type="submission" date="2020-08" db="EMBL/GenBank/DDBJ databases">
        <title>Sequencing the genomes of 1000 actinobacteria strains.</title>
        <authorList>
            <person name="Klenk H.-P."/>
        </authorList>
    </citation>
    <scope>NUCLEOTIDE SEQUENCE [LARGE SCALE GENOMIC DNA]</scope>
    <source>
        <strain evidence="1 2">DSM 45809</strain>
    </source>
</reference>
<evidence type="ECO:0000313" key="1">
    <source>
        <dbReference type="EMBL" id="MBB4738339.1"/>
    </source>
</evidence>
<dbReference type="EMBL" id="JACHNB010000001">
    <property type="protein sequence ID" value="MBB4738339.1"/>
    <property type="molecule type" value="Genomic_DNA"/>
</dbReference>
<proteinExistence type="predicted"/>
<organism evidence="1 2">
    <name type="scientific">Actinoplanes octamycinicus</name>
    <dbReference type="NCBI Taxonomy" id="135948"/>
    <lineage>
        <taxon>Bacteria</taxon>
        <taxon>Bacillati</taxon>
        <taxon>Actinomycetota</taxon>
        <taxon>Actinomycetes</taxon>
        <taxon>Micromonosporales</taxon>
        <taxon>Micromonosporaceae</taxon>
        <taxon>Actinoplanes</taxon>
    </lineage>
</organism>
<dbReference type="AlphaFoldDB" id="A0A7W7GU53"/>
<keyword evidence="2" id="KW-1185">Reference proteome</keyword>
<name>A0A7W7GU53_9ACTN</name>